<dbReference type="AlphaFoldDB" id="A0A9X2ACJ3"/>
<dbReference type="Proteomes" id="UP001139263">
    <property type="component" value="Unassembled WGS sequence"/>
</dbReference>
<evidence type="ECO:0000313" key="2">
    <source>
        <dbReference type="Proteomes" id="UP001139263"/>
    </source>
</evidence>
<organism evidence="1 2">
    <name type="scientific">Sulfoacidibacillus ferrooxidans</name>
    <dbReference type="NCBI Taxonomy" id="2005001"/>
    <lineage>
        <taxon>Bacteria</taxon>
        <taxon>Bacillati</taxon>
        <taxon>Bacillota</taxon>
        <taxon>Bacilli</taxon>
        <taxon>Bacillales</taxon>
        <taxon>Alicyclobacillaceae</taxon>
        <taxon>Sulfoacidibacillus</taxon>
    </lineage>
</organism>
<gene>
    <name evidence="1" type="ORF">MM817_00639</name>
</gene>
<accession>A0A9X2ACJ3</accession>
<name>A0A9X2ACJ3_9BACL</name>
<keyword evidence="2" id="KW-1185">Reference proteome</keyword>
<protein>
    <submittedName>
        <fullName evidence="1">Uncharacterized protein</fullName>
    </submittedName>
</protein>
<reference evidence="1" key="1">
    <citation type="submission" date="2022-03" db="EMBL/GenBank/DDBJ databases">
        <title>Draft Genome Sequence of Firmicute Strain S0AB, a Heterotrophic Iron/Sulfur-Oxidizing Extreme Acidophile.</title>
        <authorList>
            <person name="Vergara E."/>
            <person name="Pakostova E."/>
            <person name="Johnson D.B."/>
            <person name="Holmes D.S."/>
        </authorList>
    </citation>
    <scope>NUCLEOTIDE SEQUENCE</scope>
    <source>
        <strain evidence="1">S0AB</strain>
    </source>
</reference>
<proteinExistence type="predicted"/>
<dbReference type="RefSeq" id="WP_241711979.1">
    <property type="nucleotide sequence ID" value="NZ_JALBUF010000001.1"/>
</dbReference>
<evidence type="ECO:0000313" key="1">
    <source>
        <dbReference type="EMBL" id="MCI0182380.1"/>
    </source>
</evidence>
<sequence length="87" mass="10128">MRPLGQLRKYLILRLLHDDITQLGKQSARELDKNNIEILHIEQNDKDFLMQYRVGEKEAQAIFMRAMLYAEVKTILDALEDVVGVSL</sequence>
<comment type="caution">
    <text evidence="1">The sequence shown here is derived from an EMBL/GenBank/DDBJ whole genome shotgun (WGS) entry which is preliminary data.</text>
</comment>
<dbReference type="EMBL" id="JALBUF010000001">
    <property type="protein sequence ID" value="MCI0182380.1"/>
    <property type="molecule type" value="Genomic_DNA"/>
</dbReference>